<keyword evidence="1" id="KW-0808">Transferase</keyword>
<dbReference type="Proteomes" id="UP000092993">
    <property type="component" value="Unassembled WGS sequence"/>
</dbReference>
<dbReference type="PANTHER" id="PTHR23079:SF55">
    <property type="entry name" value="RNA-DIRECTED RNA POLYMERASE"/>
    <property type="match status" value="1"/>
</dbReference>
<reference evidence="4 5" key="1">
    <citation type="submission" date="2016-03" db="EMBL/GenBank/DDBJ databases">
        <title>Whole genome sequencing of Grifola frondosa 9006-11.</title>
        <authorList>
            <person name="Min B."/>
            <person name="Park H."/>
            <person name="Kim J.-G."/>
            <person name="Cho H."/>
            <person name="Oh Y.-L."/>
            <person name="Kong W.-S."/>
            <person name="Choi I.-G."/>
        </authorList>
    </citation>
    <scope>NUCLEOTIDE SEQUENCE [LARGE SCALE GENOMIC DNA]</scope>
    <source>
        <strain evidence="4 5">9006-11</strain>
    </source>
</reference>
<keyword evidence="1" id="KW-0548">Nucleotidyltransferase</keyword>
<dbReference type="GO" id="GO:0030422">
    <property type="term" value="P:siRNA processing"/>
    <property type="evidence" value="ECO:0007669"/>
    <property type="project" value="TreeGrafter"/>
</dbReference>
<feature type="domain" description="RDRP core" evidence="3">
    <location>
        <begin position="503"/>
        <end position="868"/>
    </location>
</feature>
<keyword evidence="1" id="KW-0694">RNA-binding</keyword>
<keyword evidence="5" id="KW-1185">Reference proteome</keyword>
<evidence type="ECO:0000313" key="4">
    <source>
        <dbReference type="EMBL" id="OBZ79741.1"/>
    </source>
</evidence>
<dbReference type="InterPro" id="IPR057596">
    <property type="entry name" value="RDRP_core"/>
</dbReference>
<dbReference type="AlphaFoldDB" id="A0A1C7MS83"/>
<gene>
    <name evidence="4" type="primary">RDR1_2</name>
    <name evidence="4" type="ORF">A0H81_00699</name>
</gene>
<dbReference type="InterPro" id="IPR007855">
    <property type="entry name" value="RDRP"/>
</dbReference>
<keyword evidence="1 4" id="KW-0696">RNA-directed RNA polymerase</keyword>
<sequence length="1231" mass="140414">MFSRQQCHFITLTQMTWSRSPQQIVFIAERLRYFLPIVYISPHASVAGHLALSKLSQASSALGSMMLLRNFLCTISSSCNKHRGVVEPCRSPGFIHPPFFAMEIYMRNIAFNVDQHHLKADIAYILHGSNYSHSSNLPLNFEIYIFPQKRKGPYRTGALTLPSEDIGNQFLRDYGGTKPRSTPADVLDRIRRLPYADPTALRAQEEQAAELQIRSVSVTKIQFGWECRDGVFSVECERECSSAQLLFDDDRREFRVKIFSLSETRLIAIRVAQISSTSACIDGPSNTAVIFLSLNNPPNFESESSLANVTSIIAELFNVKTSPPPRQRWSAFDEGHEHVAQFTSTAIRLVCGSGPTDLETFRWFGRVAHMKVGDYCYPVEYRGLFSATVREQYDAWVKQLEWCVAFQVEALTRNWLVDLKEALSLRTQIERMVRDKGPEYTANLLRNFSSRAKVLYWYGDGQQASTDCIPQLFSLTEREFTSQSLPPIRERSAETFDCLHVVVTPVTITVDGPFPERLNRVMRTYKNNQDSFLRVSFADENRLQFRFDREVDGRDFINRRVKALLLHGLTIAGRHFQFLAYSQSALKEHAVWFVKPFDVADTRGGRRTIDAHTIIVDLGSFRDLAFDQKLIFCPARYGARISQSFTATDASISIEAEEIFHLEDIEDATGTYCFTDGVGTISTQLAKEIWKELSGKRRRGRRDRSYPRAFQIRFMGSKGMLSVDHTLTGRVVCLRPSMIKFDAPHSRIIEIARAFDKPGKYYLNRPLIMLLEGLGVPYEVFQTLQANAVREAQDSVESLERAARLLETYGLGASFRLTSAMLGLHKLGVGPLHDDSFWEQMMDFAVNHVLRELKHHARIPVPDSWTLAIGRPPPDSPFAQESLRNTVVFSIKGERPLPSYLGGGDLDGDVYNVTTIPALRPTRTYDGANYEPAEKKLVNHESTMDDVAEFVAEYISNTRYNCHYMAYHSRSKASQRCGGLPEDRPARSTAENTKAEIQDQARLECARNAQQRDGRFLQERARHWSFVQRNRPPRSENCGKSGEGQRRNLEDGREFIEDVLHEFYSDGPRQDDEVLLAVQHRVSEFISTDDYDDDTITGIWELYQSYVSRLRAICADHTLSHSRSAMLTEEEAVIGTIVAKCSQPRKRKDLMSRMREQTANLVKGVRTQIEGDEEQTSEYALRRAWIAFRLGSFEREYFGARSFTWIALAGVFDAIKEIEEEERTITRGGRR</sequence>
<dbReference type="GO" id="GO:0031380">
    <property type="term" value="C:nuclear RNA-directed RNA polymerase complex"/>
    <property type="evidence" value="ECO:0007669"/>
    <property type="project" value="TreeGrafter"/>
</dbReference>
<protein>
    <recommendedName>
        <fullName evidence="1">RNA-dependent RNA polymerase</fullName>
        <ecNumber evidence="1">2.7.7.48</ecNumber>
    </recommendedName>
</protein>
<evidence type="ECO:0000256" key="1">
    <source>
        <dbReference type="RuleBase" id="RU363098"/>
    </source>
</evidence>
<dbReference type="OrthoDB" id="6513042at2759"/>
<feature type="region of interest" description="Disordered" evidence="2">
    <location>
        <begin position="973"/>
        <end position="995"/>
    </location>
</feature>
<dbReference type="EMBL" id="LUGG01000001">
    <property type="protein sequence ID" value="OBZ79741.1"/>
    <property type="molecule type" value="Genomic_DNA"/>
</dbReference>
<dbReference type="EC" id="2.7.7.48" evidence="1"/>
<dbReference type="OMA" id="HESFLRV"/>
<dbReference type="STRING" id="5627.A0A1C7MS83"/>
<dbReference type="PANTHER" id="PTHR23079">
    <property type="entry name" value="RNA-DEPENDENT RNA POLYMERASE"/>
    <property type="match status" value="1"/>
</dbReference>
<dbReference type="GO" id="GO:0003723">
    <property type="term" value="F:RNA binding"/>
    <property type="evidence" value="ECO:0007669"/>
    <property type="project" value="UniProtKB-KW"/>
</dbReference>
<name>A0A1C7MS83_GRIFR</name>
<comment type="similarity">
    <text evidence="1">Belongs to the RdRP family.</text>
</comment>
<dbReference type="GO" id="GO:0003968">
    <property type="term" value="F:RNA-directed RNA polymerase activity"/>
    <property type="evidence" value="ECO:0007669"/>
    <property type="project" value="UniProtKB-KW"/>
</dbReference>
<proteinExistence type="inferred from homology"/>
<organism evidence="4 5">
    <name type="scientific">Grifola frondosa</name>
    <name type="common">Maitake</name>
    <name type="synonym">Polyporus frondosus</name>
    <dbReference type="NCBI Taxonomy" id="5627"/>
    <lineage>
        <taxon>Eukaryota</taxon>
        <taxon>Fungi</taxon>
        <taxon>Dikarya</taxon>
        <taxon>Basidiomycota</taxon>
        <taxon>Agaricomycotina</taxon>
        <taxon>Agaricomycetes</taxon>
        <taxon>Polyporales</taxon>
        <taxon>Grifolaceae</taxon>
        <taxon>Grifola</taxon>
    </lineage>
</organism>
<evidence type="ECO:0000313" key="5">
    <source>
        <dbReference type="Proteomes" id="UP000092993"/>
    </source>
</evidence>
<accession>A0A1C7MS83</accession>
<evidence type="ECO:0000259" key="3">
    <source>
        <dbReference type="Pfam" id="PF05183"/>
    </source>
</evidence>
<feature type="region of interest" description="Disordered" evidence="2">
    <location>
        <begin position="1029"/>
        <end position="1050"/>
    </location>
</feature>
<comment type="catalytic activity">
    <reaction evidence="1">
        <text>RNA(n) + a ribonucleoside 5'-triphosphate = RNA(n+1) + diphosphate</text>
        <dbReference type="Rhea" id="RHEA:21248"/>
        <dbReference type="Rhea" id="RHEA-COMP:14527"/>
        <dbReference type="Rhea" id="RHEA-COMP:17342"/>
        <dbReference type="ChEBI" id="CHEBI:33019"/>
        <dbReference type="ChEBI" id="CHEBI:61557"/>
        <dbReference type="ChEBI" id="CHEBI:140395"/>
        <dbReference type="EC" id="2.7.7.48"/>
    </reaction>
</comment>
<evidence type="ECO:0000256" key="2">
    <source>
        <dbReference type="SAM" id="MobiDB-lite"/>
    </source>
</evidence>
<comment type="caution">
    <text evidence="4">The sequence shown here is derived from an EMBL/GenBank/DDBJ whole genome shotgun (WGS) entry which is preliminary data.</text>
</comment>
<dbReference type="Pfam" id="PF05183">
    <property type="entry name" value="RdRP"/>
    <property type="match status" value="2"/>
</dbReference>
<feature type="domain" description="RDRP core" evidence="3">
    <location>
        <begin position="879"/>
        <end position="959"/>
    </location>
</feature>